<name>A0ABW3YYT8_MYCRA</name>
<protein>
    <submittedName>
        <fullName evidence="1">Creatininase</fullName>
    </submittedName>
</protein>
<dbReference type="Proteomes" id="UP001597173">
    <property type="component" value="Unassembled WGS sequence"/>
</dbReference>
<sequence>MVMLPEGMPGAGGYREHDILIVKEDGAENITGFPFGPEHNVIRN</sequence>
<comment type="caution">
    <text evidence="1">The sequence shown here is derived from an EMBL/GenBank/DDBJ whole genome shotgun (WGS) entry which is preliminary data.</text>
</comment>
<keyword evidence="2" id="KW-1185">Reference proteome</keyword>
<dbReference type="InterPro" id="IPR036005">
    <property type="entry name" value="Creatinase/aminopeptidase-like"/>
</dbReference>
<proteinExistence type="predicted"/>
<evidence type="ECO:0000313" key="2">
    <source>
        <dbReference type="Proteomes" id="UP001597173"/>
    </source>
</evidence>
<gene>
    <name evidence="1" type="ORF">ACFQ33_14460</name>
</gene>
<reference evidence="2" key="1">
    <citation type="journal article" date="2019" name="Int. J. Syst. Evol. Microbiol.">
        <title>The Global Catalogue of Microorganisms (GCM) 10K type strain sequencing project: providing services to taxonomists for standard genome sequencing and annotation.</title>
        <authorList>
            <consortium name="The Broad Institute Genomics Platform"/>
            <consortium name="The Broad Institute Genome Sequencing Center for Infectious Disease"/>
            <person name="Wu L."/>
            <person name="Ma J."/>
        </authorList>
    </citation>
    <scope>NUCLEOTIDE SEQUENCE [LARGE SCALE GENOMIC DNA]</scope>
    <source>
        <strain evidence="2">CCUG 55609</strain>
    </source>
</reference>
<organism evidence="1 2">
    <name type="scientific">Mycoplana ramosa</name>
    <name type="common">Mycoplana bullata</name>
    <dbReference type="NCBI Taxonomy" id="40837"/>
    <lineage>
        <taxon>Bacteria</taxon>
        <taxon>Pseudomonadati</taxon>
        <taxon>Pseudomonadota</taxon>
        <taxon>Alphaproteobacteria</taxon>
        <taxon>Hyphomicrobiales</taxon>
        <taxon>Rhizobiaceae</taxon>
        <taxon>Mycoplana</taxon>
    </lineage>
</organism>
<feature type="non-terminal residue" evidence="1">
    <location>
        <position position="1"/>
    </location>
</feature>
<dbReference type="EMBL" id="JBHTNF010000009">
    <property type="protein sequence ID" value="MFD1329093.1"/>
    <property type="molecule type" value="Genomic_DNA"/>
</dbReference>
<dbReference type="SUPFAM" id="SSF55920">
    <property type="entry name" value="Creatinase/aminopeptidase"/>
    <property type="match status" value="1"/>
</dbReference>
<evidence type="ECO:0000313" key="1">
    <source>
        <dbReference type="EMBL" id="MFD1329093.1"/>
    </source>
</evidence>
<accession>A0ABW3YYT8</accession>